<reference evidence="5 6" key="1">
    <citation type="submission" date="2024-01" db="EMBL/GenBank/DDBJ databases">
        <title>The genomes of 5 underutilized Papilionoideae crops provide insights into root nodulation and disease resistanc.</title>
        <authorList>
            <person name="Jiang F."/>
        </authorList>
    </citation>
    <scope>NUCLEOTIDE SEQUENCE [LARGE SCALE GENOMIC DNA]</scope>
    <source>
        <strain evidence="5">JINMINGXINNONG_FW02</strain>
        <tissue evidence="5">Leaves</tissue>
    </source>
</reference>
<keyword evidence="4" id="KW-0539">Nucleus</keyword>
<sequence>MEEEEKKRKRREGFDGFEVMRRTKRACTFEVELALLLRISHKYGKSGAQVLFSMGILDNLSSGRAMNLQGSLRWVETRLRRDVAVDVDRQRMIITPIMRLVFSLTSLVDTSNFLEPSDASSSYPTSVELQQPTLCLLNFLLSSVTNALERTAEEKSILLNKIQDINELSRQEVDEIINMCVRQDIVSSSDNIQKYDNEEVPNFIHPHNCHEDMLEENPVK</sequence>
<dbReference type="InterPro" id="IPR021827">
    <property type="entry name" value="Nup186/Nup192/Nup205"/>
</dbReference>
<evidence type="ECO:0000256" key="2">
    <source>
        <dbReference type="ARBA" id="ARBA00005892"/>
    </source>
</evidence>
<name>A0AAN9LY28_PHACN</name>
<gene>
    <name evidence="5" type="ORF">VNO80_25167</name>
</gene>
<protein>
    <submittedName>
        <fullName evidence="5">Uncharacterized protein</fullName>
    </submittedName>
</protein>
<comment type="similarity">
    <text evidence="2">Belongs to the NUP186/NUP192/NUP205 family.</text>
</comment>
<evidence type="ECO:0000256" key="3">
    <source>
        <dbReference type="ARBA" id="ARBA00022448"/>
    </source>
</evidence>
<evidence type="ECO:0000256" key="4">
    <source>
        <dbReference type="ARBA" id="ARBA00023242"/>
    </source>
</evidence>
<dbReference type="Proteomes" id="UP001374584">
    <property type="component" value="Unassembled WGS sequence"/>
</dbReference>
<comment type="subcellular location">
    <subcellularLocation>
        <location evidence="1">Nucleus</location>
    </subcellularLocation>
</comment>
<dbReference type="PANTHER" id="PTHR31344:SF0">
    <property type="entry name" value="NUCLEAR PORE COMPLEX PROTEIN NUP205"/>
    <property type="match status" value="1"/>
</dbReference>
<evidence type="ECO:0000313" key="5">
    <source>
        <dbReference type="EMBL" id="KAK7342223.1"/>
    </source>
</evidence>
<proteinExistence type="inferred from homology"/>
<dbReference type="AlphaFoldDB" id="A0AAN9LY28"/>
<evidence type="ECO:0000313" key="6">
    <source>
        <dbReference type="Proteomes" id="UP001374584"/>
    </source>
</evidence>
<keyword evidence="6" id="KW-1185">Reference proteome</keyword>
<dbReference type="PANTHER" id="PTHR31344">
    <property type="entry name" value="NUCLEAR PORE COMPLEX PROTEIN NUP205"/>
    <property type="match status" value="1"/>
</dbReference>
<keyword evidence="3" id="KW-0813">Transport</keyword>
<dbReference type="EMBL" id="JAYMYR010000009">
    <property type="protein sequence ID" value="KAK7342223.1"/>
    <property type="molecule type" value="Genomic_DNA"/>
</dbReference>
<evidence type="ECO:0000256" key="1">
    <source>
        <dbReference type="ARBA" id="ARBA00004123"/>
    </source>
</evidence>
<dbReference type="GO" id="GO:0005643">
    <property type="term" value="C:nuclear pore"/>
    <property type="evidence" value="ECO:0007669"/>
    <property type="project" value="InterPro"/>
</dbReference>
<comment type="caution">
    <text evidence="5">The sequence shown here is derived from an EMBL/GenBank/DDBJ whole genome shotgun (WGS) entry which is preliminary data.</text>
</comment>
<accession>A0AAN9LY28</accession>
<organism evidence="5 6">
    <name type="scientific">Phaseolus coccineus</name>
    <name type="common">Scarlet runner bean</name>
    <name type="synonym">Phaseolus multiflorus</name>
    <dbReference type="NCBI Taxonomy" id="3886"/>
    <lineage>
        <taxon>Eukaryota</taxon>
        <taxon>Viridiplantae</taxon>
        <taxon>Streptophyta</taxon>
        <taxon>Embryophyta</taxon>
        <taxon>Tracheophyta</taxon>
        <taxon>Spermatophyta</taxon>
        <taxon>Magnoliopsida</taxon>
        <taxon>eudicotyledons</taxon>
        <taxon>Gunneridae</taxon>
        <taxon>Pentapetalae</taxon>
        <taxon>rosids</taxon>
        <taxon>fabids</taxon>
        <taxon>Fabales</taxon>
        <taxon>Fabaceae</taxon>
        <taxon>Papilionoideae</taxon>
        <taxon>50 kb inversion clade</taxon>
        <taxon>NPAAA clade</taxon>
        <taxon>indigoferoid/millettioid clade</taxon>
        <taxon>Phaseoleae</taxon>
        <taxon>Phaseolus</taxon>
    </lineage>
</organism>